<evidence type="ECO:0000259" key="4">
    <source>
        <dbReference type="PROSITE" id="PS51371"/>
    </source>
</evidence>
<dbReference type="Pfam" id="PF04972">
    <property type="entry name" value="BON"/>
    <property type="match status" value="1"/>
</dbReference>
<dbReference type="InterPro" id="IPR017080">
    <property type="entry name" value="UCP036990_CBS_BON"/>
</dbReference>
<dbReference type="Gene3D" id="3.30.1340.30">
    <property type="match status" value="1"/>
</dbReference>
<feature type="domain" description="CBS" evidence="4">
    <location>
        <begin position="7"/>
        <end position="66"/>
    </location>
</feature>
<reference evidence="5 6" key="1">
    <citation type="submission" date="2024-06" db="EMBL/GenBank/DDBJ databases">
        <title>Sorghum-associated microbial communities from plants grown in Nebraska, USA.</title>
        <authorList>
            <person name="Schachtman D."/>
        </authorList>
    </citation>
    <scope>NUCLEOTIDE SEQUENCE [LARGE SCALE GENOMIC DNA]</scope>
    <source>
        <strain evidence="5 6">3207</strain>
    </source>
</reference>
<dbReference type="PIRSF" id="PIRSF036990">
    <property type="entry name" value="UCP036990_CBS_BON"/>
    <property type="match status" value="1"/>
</dbReference>
<dbReference type="InterPro" id="IPR046342">
    <property type="entry name" value="CBS_dom_sf"/>
</dbReference>
<dbReference type="SMART" id="SM00116">
    <property type="entry name" value="CBS"/>
    <property type="match status" value="2"/>
</dbReference>
<keyword evidence="6" id="KW-1185">Reference proteome</keyword>
<organism evidence="5 6">
    <name type="scientific">Kaistia defluvii</name>
    <dbReference type="NCBI Taxonomy" id="410841"/>
    <lineage>
        <taxon>Bacteria</taxon>
        <taxon>Pseudomonadati</taxon>
        <taxon>Pseudomonadota</taxon>
        <taxon>Alphaproteobacteria</taxon>
        <taxon>Hyphomicrobiales</taxon>
        <taxon>Kaistiaceae</taxon>
        <taxon>Kaistia</taxon>
    </lineage>
</organism>
<dbReference type="PROSITE" id="PS51371">
    <property type="entry name" value="CBS"/>
    <property type="match status" value="2"/>
</dbReference>
<dbReference type="CDD" id="cd04586">
    <property type="entry name" value="CBS_pair_BON_assoc"/>
    <property type="match status" value="1"/>
</dbReference>
<proteinExistence type="predicted"/>
<feature type="domain" description="BON" evidence="3">
    <location>
        <begin position="156"/>
        <end position="222"/>
    </location>
</feature>
<dbReference type="PROSITE" id="PS50914">
    <property type="entry name" value="BON"/>
    <property type="match status" value="1"/>
</dbReference>
<dbReference type="SUPFAM" id="SSF54631">
    <property type="entry name" value="CBS-domain pair"/>
    <property type="match status" value="1"/>
</dbReference>
<gene>
    <name evidence="5" type="ORF">ABIE08_002297</name>
</gene>
<dbReference type="PANTHER" id="PTHR43080:SF26">
    <property type="entry name" value="REGULATORY PROTEIN"/>
    <property type="match status" value="1"/>
</dbReference>
<dbReference type="InterPro" id="IPR000644">
    <property type="entry name" value="CBS_dom"/>
</dbReference>
<dbReference type="InterPro" id="IPR051257">
    <property type="entry name" value="Diverse_CBS-Domain"/>
</dbReference>
<evidence type="ECO:0000313" key="5">
    <source>
        <dbReference type="EMBL" id="MET4634384.1"/>
    </source>
</evidence>
<accession>A0ABV2QZD9</accession>
<evidence type="ECO:0000259" key="3">
    <source>
        <dbReference type="PROSITE" id="PS50914"/>
    </source>
</evidence>
<comment type="caution">
    <text evidence="5">The sequence shown here is derived from an EMBL/GenBank/DDBJ whole genome shotgun (WGS) entry which is preliminary data.</text>
</comment>
<keyword evidence="1 2" id="KW-0129">CBS domain</keyword>
<protein>
    <submittedName>
        <fullName evidence="5">CBS domain-containing protein</fullName>
    </submittedName>
</protein>
<dbReference type="PANTHER" id="PTHR43080">
    <property type="entry name" value="CBS DOMAIN-CONTAINING PROTEIN CBSX3, MITOCHONDRIAL"/>
    <property type="match status" value="1"/>
</dbReference>
<dbReference type="Gene3D" id="3.10.580.10">
    <property type="entry name" value="CBS-domain"/>
    <property type="match status" value="1"/>
</dbReference>
<evidence type="ECO:0000256" key="1">
    <source>
        <dbReference type="ARBA" id="ARBA00023122"/>
    </source>
</evidence>
<evidence type="ECO:0000313" key="6">
    <source>
        <dbReference type="Proteomes" id="UP001549321"/>
    </source>
</evidence>
<evidence type="ECO:0000256" key="2">
    <source>
        <dbReference type="PROSITE-ProRule" id="PRU00703"/>
    </source>
</evidence>
<feature type="domain" description="CBS" evidence="4">
    <location>
        <begin position="94"/>
        <end position="149"/>
    </location>
</feature>
<dbReference type="InterPro" id="IPR007055">
    <property type="entry name" value="BON_dom"/>
</dbReference>
<dbReference type="Pfam" id="PF00571">
    <property type="entry name" value="CBS"/>
    <property type="match status" value="2"/>
</dbReference>
<dbReference type="EMBL" id="JBEPSM010000001">
    <property type="protein sequence ID" value="MET4634384.1"/>
    <property type="molecule type" value="Genomic_DNA"/>
</dbReference>
<dbReference type="Proteomes" id="UP001549321">
    <property type="component" value="Unassembled WGS sequence"/>
</dbReference>
<name>A0ABV2QZD9_9HYPH</name>
<dbReference type="RefSeq" id="WP_354551073.1">
    <property type="nucleotide sequence ID" value="NZ_JBEPSM010000001.1"/>
</dbReference>
<sequence>MLVDSVMTAPVVSAGSDMSIQDAARLMLARRISGLPVVSQDGKLLGVVSEADFLQRPELGTEPKRSWWLEWLTSEGAEADQYVHLHGRKVGEVMARNVVTTRKDAPLEEAVELMIKHRVKRLPVVDQGKLVGILTRSDLMRAMLKILSSEPRRLSDDERIRADIESELARRGWGGFIRAQVENGEVELTGTIFDDRSRSAARVAAENVPGVKSVREELIYIEPLSGMAILP</sequence>